<dbReference type="VEuPathDB" id="FungiDB:ASPZODRAFT_128623"/>
<feature type="domain" description="Rhodopsin" evidence="8">
    <location>
        <begin position="46"/>
        <end position="251"/>
    </location>
</feature>
<dbReference type="STRING" id="1073090.A0A1L9SSC7"/>
<evidence type="ECO:0000313" key="9">
    <source>
        <dbReference type="EMBL" id="OJJ50033.1"/>
    </source>
</evidence>
<gene>
    <name evidence="9" type="ORF">ASPZODRAFT_128623</name>
</gene>
<feature type="transmembrane region" description="Helical" evidence="7">
    <location>
        <begin position="191"/>
        <end position="217"/>
    </location>
</feature>
<evidence type="ECO:0000256" key="1">
    <source>
        <dbReference type="ARBA" id="ARBA00004141"/>
    </source>
</evidence>
<evidence type="ECO:0000256" key="4">
    <source>
        <dbReference type="ARBA" id="ARBA00023136"/>
    </source>
</evidence>
<dbReference type="OrthoDB" id="5398233at2759"/>
<dbReference type="RefSeq" id="XP_022584543.1">
    <property type="nucleotide sequence ID" value="XM_022722071.1"/>
</dbReference>
<feature type="region of interest" description="Disordered" evidence="6">
    <location>
        <begin position="461"/>
        <end position="553"/>
    </location>
</feature>
<feature type="transmembrane region" description="Helical" evidence="7">
    <location>
        <begin position="229"/>
        <end position="248"/>
    </location>
</feature>
<dbReference type="EMBL" id="KV878337">
    <property type="protein sequence ID" value="OJJ50033.1"/>
    <property type="molecule type" value="Genomic_DNA"/>
</dbReference>
<comment type="similarity">
    <text evidence="5">Belongs to the SAT4 family.</text>
</comment>
<evidence type="ECO:0000259" key="8">
    <source>
        <dbReference type="Pfam" id="PF20684"/>
    </source>
</evidence>
<keyword evidence="10" id="KW-1185">Reference proteome</keyword>
<evidence type="ECO:0000313" key="10">
    <source>
        <dbReference type="Proteomes" id="UP000184188"/>
    </source>
</evidence>
<evidence type="ECO:0000256" key="5">
    <source>
        <dbReference type="ARBA" id="ARBA00038359"/>
    </source>
</evidence>
<evidence type="ECO:0000256" key="7">
    <source>
        <dbReference type="SAM" id="Phobius"/>
    </source>
</evidence>
<accession>A0A1L9SSC7</accession>
<dbReference type="Proteomes" id="UP000184188">
    <property type="component" value="Unassembled WGS sequence"/>
</dbReference>
<evidence type="ECO:0000256" key="6">
    <source>
        <dbReference type="SAM" id="MobiDB-lite"/>
    </source>
</evidence>
<feature type="transmembrane region" description="Helical" evidence="7">
    <location>
        <begin position="105"/>
        <end position="124"/>
    </location>
</feature>
<dbReference type="PANTHER" id="PTHR33048">
    <property type="entry name" value="PTH11-LIKE INTEGRAL MEMBRANE PROTEIN (AFU_ORTHOLOGUE AFUA_5G11245)"/>
    <property type="match status" value="1"/>
</dbReference>
<dbReference type="InterPro" id="IPR049326">
    <property type="entry name" value="Rhodopsin_dom_fungi"/>
</dbReference>
<feature type="region of interest" description="Disordered" evidence="6">
    <location>
        <begin position="343"/>
        <end position="363"/>
    </location>
</feature>
<keyword evidence="3 7" id="KW-1133">Transmembrane helix</keyword>
<dbReference type="Pfam" id="PF20684">
    <property type="entry name" value="Fung_rhodopsin"/>
    <property type="match status" value="1"/>
</dbReference>
<comment type="subcellular location">
    <subcellularLocation>
        <location evidence="1">Membrane</location>
        <topology evidence="1">Multi-pass membrane protein</topology>
    </subcellularLocation>
</comment>
<proteinExistence type="inferred from homology"/>
<feature type="transmembrane region" description="Helical" evidence="7">
    <location>
        <begin position="268"/>
        <end position="285"/>
    </location>
</feature>
<keyword evidence="4 7" id="KW-0472">Membrane</keyword>
<feature type="compositionally biased region" description="Low complexity" evidence="6">
    <location>
        <begin position="421"/>
        <end position="435"/>
    </location>
</feature>
<name>A0A1L9SSC7_9EURO</name>
<feature type="transmembrane region" description="Helical" evidence="7">
    <location>
        <begin position="32"/>
        <end position="53"/>
    </location>
</feature>
<reference evidence="10" key="1">
    <citation type="journal article" date="2017" name="Genome Biol.">
        <title>Comparative genomics reveals high biological diversity and specific adaptations in the industrially and medically important fungal genus Aspergillus.</title>
        <authorList>
            <person name="de Vries R.P."/>
            <person name="Riley R."/>
            <person name="Wiebenga A."/>
            <person name="Aguilar-Osorio G."/>
            <person name="Amillis S."/>
            <person name="Uchima C.A."/>
            <person name="Anderluh G."/>
            <person name="Asadollahi M."/>
            <person name="Askin M."/>
            <person name="Barry K."/>
            <person name="Battaglia E."/>
            <person name="Bayram O."/>
            <person name="Benocci T."/>
            <person name="Braus-Stromeyer S.A."/>
            <person name="Caldana C."/>
            <person name="Canovas D."/>
            <person name="Cerqueira G.C."/>
            <person name="Chen F."/>
            <person name="Chen W."/>
            <person name="Choi C."/>
            <person name="Clum A."/>
            <person name="Dos Santos R.A."/>
            <person name="Damasio A.R."/>
            <person name="Diallinas G."/>
            <person name="Emri T."/>
            <person name="Fekete E."/>
            <person name="Flipphi M."/>
            <person name="Freyberg S."/>
            <person name="Gallo A."/>
            <person name="Gournas C."/>
            <person name="Habgood R."/>
            <person name="Hainaut M."/>
            <person name="Harispe M.L."/>
            <person name="Henrissat B."/>
            <person name="Hilden K.S."/>
            <person name="Hope R."/>
            <person name="Hossain A."/>
            <person name="Karabika E."/>
            <person name="Karaffa L."/>
            <person name="Karanyi Z."/>
            <person name="Krasevec N."/>
            <person name="Kuo A."/>
            <person name="Kusch H."/>
            <person name="LaButti K."/>
            <person name="Lagendijk E.L."/>
            <person name="Lapidus A."/>
            <person name="Levasseur A."/>
            <person name="Lindquist E."/>
            <person name="Lipzen A."/>
            <person name="Logrieco A.F."/>
            <person name="MacCabe A."/>
            <person name="Maekelae M.R."/>
            <person name="Malavazi I."/>
            <person name="Melin P."/>
            <person name="Meyer V."/>
            <person name="Mielnichuk N."/>
            <person name="Miskei M."/>
            <person name="Molnar A.P."/>
            <person name="Mule G."/>
            <person name="Ngan C.Y."/>
            <person name="Orejas M."/>
            <person name="Orosz E."/>
            <person name="Ouedraogo J.P."/>
            <person name="Overkamp K.M."/>
            <person name="Park H.-S."/>
            <person name="Perrone G."/>
            <person name="Piumi F."/>
            <person name="Punt P.J."/>
            <person name="Ram A.F."/>
            <person name="Ramon A."/>
            <person name="Rauscher S."/>
            <person name="Record E."/>
            <person name="Riano-Pachon D.M."/>
            <person name="Robert V."/>
            <person name="Roehrig J."/>
            <person name="Ruller R."/>
            <person name="Salamov A."/>
            <person name="Salih N.S."/>
            <person name="Samson R.A."/>
            <person name="Sandor E."/>
            <person name="Sanguinetti M."/>
            <person name="Schuetze T."/>
            <person name="Sepcic K."/>
            <person name="Shelest E."/>
            <person name="Sherlock G."/>
            <person name="Sophianopoulou V."/>
            <person name="Squina F.M."/>
            <person name="Sun H."/>
            <person name="Susca A."/>
            <person name="Todd R.B."/>
            <person name="Tsang A."/>
            <person name="Unkles S.E."/>
            <person name="van de Wiele N."/>
            <person name="van Rossen-Uffink D."/>
            <person name="Oliveira J.V."/>
            <person name="Vesth T.C."/>
            <person name="Visser J."/>
            <person name="Yu J.-H."/>
            <person name="Zhou M."/>
            <person name="Andersen M.R."/>
            <person name="Archer D.B."/>
            <person name="Baker S.E."/>
            <person name="Benoit I."/>
            <person name="Brakhage A.A."/>
            <person name="Braus G.H."/>
            <person name="Fischer R."/>
            <person name="Frisvad J.C."/>
            <person name="Goldman G.H."/>
            <person name="Houbraken J."/>
            <person name="Oakley B."/>
            <person name="Pocsi I."/>
            <person name="Scazzocchio C."/>
            <person name="Seiboth B."/>
            <person name="vanKuyk P.A."/>
            <person name="Wortman J."/>
            <person name="Dyer P.S."/>
            <person name="Grigoriev I.V."/>
        </authorList>
    </citation>
    <scope>NUCLEOTIDE SEQUENCE [LARGE SCALE GENOMIC DNA]</scope>
    <source>
        <strain evidence="10">CBS 506.65</strain>
    </source>
</reference>
<dbReference type="GO" id="GO:0016020">
    <property type="term" value="C:membrane"/>
    <property type="evidence" value="ECO:0007669"/>
    <property type="project" value="UniProtKB-SubCell"/>
</dbReference>
<sequence length="553" mass="60753">MALLLLAARGGLSPTEPPDIQTAVDDNPTLLMSWWATGFSLAIIAVRVCGRYVRTERFFTEDKVMMASVVPLLARMAFVHVILLWGTNNTKTAGLTAMDIRHREIGSRLVLVSRILYAVFIWTAKYTVCEFLRRVSGMIWRRSLLLFLRFIYYFLASTFLAVVIATLAECQPFDHYWKVVPDPGPRCRCGYANLITMGACDVVTDLLLVAFPIPMILTANMALKRKVSLVLLFALSLILVGITCYRVPSVIWRDGSQQYRSLMASLEILAATAVSNAVVIGSFVRDRGVKKQKFKKDLAFASVGENIDQSTLRRATVTYHQWGSDSHLAGDLGIRLDPELYHSTETNTTPTTTTTTTTTTPGLPPFASIASPVSTLHTGALDPNWSFTAGRPSGETDDVSATDSLDVKVSPHEYLERSRSIRNSNNINNHSSNSNKPLLARHPSRGLSIFDIGGLLDPAQSSMPGLASHGRRNTQSRDLTDYREGGVTLQDVGGLLSDNHPETTPTNLNPVPPTIPHSRNTSNSVAPPYRPSRDGPTLSMELQDVGGLLSRPR</sequence>
<dbReference type="AlphaFoldDB" id="A0A1L9SSC7"/>
<feature type="compositionally biased region" description="Low complexity" evidence="6">
    <location>
        <begin position="344"/>
        <end position="360"/>
    </location>
</feature>
<evidence type="ECO:0000256" key="2">
    <source>
        <dbReference type="ARBA" id="ARBA00022692"/>
    </source>
</evidence>
<organism evidence="9 10">
    <name type="scientific">Penicilliopsis zonata CBS 506.65</name>
    <dbReference type="NCBI Taxonomy" id="1073090"/>
    <lineage>
        <taxon>Eukaryota</taxon>
        <taxon>Fungi</taxon>
        <taxon>Dikarya</taxon>
        <taxon>Ascomycota</taxon>
        <taxon>Pezizomycotina</taxon>
        <taxon>Eurotiomycetes</taxon>
        <taxon>Eurotiomycetidae</taxon>
        <taxon>Eurotiales</taxon>
        <taxon>Aspergillaceae</taxon>
        <taxon>Penicilliopsis</taxon>
    </lineage>
</organism>
<dbReference type="GeneID" id="34608536"/>
<evidence type="ECO:0000256" key="3">
    <source>
        <dbReference type="ARBA" id="ARBA00022989"/>
    </source>
</evidence>
<protein>
    <recommendedName>
        <fullName evidence="8">Rhodopsin domain-containing protein</fullName>
    </recommendedName>
</protein>
<keyword evidence="2 7" id="KW-0812">Transmembrane</keyword>
<dbReference type="InterPro" id="IPR052337">
    <property type="entry name" value="SAT4-like"/>
</dbReference>
<feature type="region of interest" description="Disordered" evidence="6">
    <location>
        <begin position="418"/>
        <end position="440"/>
    </location>
</feature>
<feature type="transmembrane region" description="Helical" evidence="7">
    <location>
        <begin position="144"/>
        <end position="168"/>
    </location>
</feature>
<dbReference type="PANTHER" id="PTHR33048:SF19">
    <property type="entry name" value="MEMBRANE PROTEIN PTH11-LIKE, PUTATIVE (AFU_ORTHOLOGUE AFUA_1G14080)-RELATED"/>
    <property type="match status" value="1"/>
</dbReference>
<feature type="transmembrane region" description="Helical" evidence="7">
    <location>
        <begin position="65"/>
        <end position="85"/>
    </location>
</feature>